<dbReference type="GO" id="GO:0006508">
    <property type="term" value="P:proteolysis"/>
    <property type="evidence" value="ECO:0007669"/>
    <property type="project" value="InterPro"/>
</dbReference>
<proteinExistence type="inferred from homology"/>
<dbReference type="MEROPS" id="S01.507"/>
<dbReference type="AlphaFoldDB" id="B0XGV4"/>
<dbReference type="PROSITE" id="PS50240">
    <property type="entry name" value="TRYPSIN_DOM"/>
    <property type="match status" value="1"/>
</dbReference>
<dbReference type="CDD" id="cd00190">
    <property type="entry name" value="Tryp_SPc"/>
    <property type="match status" value="1"/>
</dbReference>
<feature type="chain" id="PRO_5011409401" evidence="9">
    <location>
        <begin position="24"/>
        <end position="302"/>
    </location>
</feature>
<dbReference type="VEuPathDB" id="VectorBase:CQUJHB008449"/>
<dbReference type="OMA" id="HCAVIPT"/>
<evidence type="ECO:0000256" key="1">
    <source>
        <dbReference type="ARBA" id="ARBA00004613"/>
    </source>
</evidence>
<comment type="subcellular location">
    <subcellularLocation>
        <location evidence="1">Secreted</location>
    </subcellularLocation>
</comment>
<dbReference type="PROSITE" id="PS00134">
    <property type="entry name" value="TRYPSIN_HIS"/>
    <property type="match status" value="1"/>
</dbReference>
<dbReference type="GO" id="GO:0005576">
    <property type="term" value="C:extracellular region"/>
    <property type="evidence" value="ECO:0007669"/>
    <property type="project" value="UniProtKB-SubCell"/>
</dbReference>
<reference evidence="11" key="1">
    <citation type="submission" date="2007-03" db="EMBL/GenBank/DDBJ databases">
        <title>Annotation of Culex pipiens quinquefasciatus.</title>
        <authorList>
            <consortium name="The Broad Institute Genome Sequencing Platform"/>
            <person name="Atkinson P.W."/>
            <person name="Hemingway J."/>
            <person name="Christensen B.M."/>
            <person name="Higgs S."/>
            <person name="Kodira C."/>
            <person name="Hannick L."/>
            <person name="Megy K."/>
            <person name="O'Leary S."/>
            <person name="Pearson M."/>
            <person name="Haas B.J."/>
            <person name="Mauceli E."/>
            <person name="Wortman J.R."/>
            <person name="Lee N.H."/>
            <person name="Guigo R."/>
            <person name="Stanke M."/>
            <person name="Alvarado L."/>
            <person name="Amedeo P."/>
            <person name="Antoine C.H."/>
            <person name="Arensburger P."/>
            <person name="Bidwell S.L."/>
            <person name="Crawford M."/>
            <person name="Camaro F."/>
            <person name="Devon K."/>
            <person name="Engels R."/>
            <person name="Hammond M."/>
            <person name="Howarth C."/>
            <person name="Koehrsen M."/>
            <person name="Lawson D."/>
            <person name="Montgomery P."/>
            <person name="Nene V."/>
            <person name="Nusbaum C."/>
            <person name="Puiu D."/>
            <person name="Romero-Severson J."/>
            <person name="Severson D.W."/>
            <person name="Shumway M."/>
            <person name="Sisk P."/>
            <person name="Stolte C."/>
            <person name="Zeng Q."/>
            <person name="Eisenstadt E."/>
            <person name="Fraser-Liggett C."/>
            <person name="Strausberg R."/>
            <person name="Galagan J."/>
            <person name="Birren B."/>
            <person name="Collins F.H."/>
        </authorList>
    </citation>
    <scope>NUCLEOTIDE SEQUENCE [LARGE SCALE GENOMIC DNA]</scope>
    <source>
        <strain evidence="11">JHB</strain>
    </source>
</reference>
<evidence type="ECO:0000259" key="10">
    <source>
        <dbReference type="PROSITE" id="PS50240"/>
    </source>
</evidence>
<evidence type="ECO:0000313" key="11">
    <source>
        <dbReference type="EMBL" id="EDS27841.1"/>
    </source>
</evidence>
<evidence type="ECO:0000256" key="2">
    <source>
        <dbReference type="ARBA" id="ARBA00022525"/>
    </source>
</evidence>
<keyword evidence="3" id="KW-0399">Innate immunity</keyword>
<dbReference type="Gene3D" id="2.40.10.10">
    <property type="entry name" value="Trypsin-like serine proteases"/>
    <property type="match status" value="2"/>
</dbReference>
<dbReference type="STRING" id="7176.B0XGV4"/>
<keyword evidence="7" id="KW-0325">Glycoprotein</keyword>
<dbReference type="InterPro" id="IPR018114">
    <property type="entry name" value="TRYPSIN_HIS"/>
</dbReference>
<keyword evidence="4 9" id="KW-0732">Signal</keyword>
<gene>
    <name evidence="12" type="primary">6052641</name>
    <name evidence="11" type="ORF">CpipJ_CPIJ018737</name>
</gene>
<dbReference type="VEuPathDB" id="VectorBase:CPIJ018737"/>
<evidence type="ECO:0000256" key="6">
    <source>
        <dbReference type="ARBA" id="ARBA00023157"/>
    </source>
</evidence>
<dbReference type="PRINTS" id="PR00722">
    <property type="entry name" value="CHYMOTRYPSIN"/>
</dbReference>
<dbReference type="InterPro" id="IPR009003">
    <property type="entry name" value="Peptidase_S1_PA"/>
</dbReference>
<reference evidence="12" key="2">
    <citation type="submission" date="2020-05" db="UniProtKB">
        <authorList>
            <consortium name="EnsemblMetazoa"/>
        </authorList>
    </citation>
    <scope>IDENTIFICATION</scope>
    <source>
        <strain evidence="12">JHB</strain>
    </source>
</reference>
<dbReference type="InterPro" id="IPR001254">
    <property type="entry name" value="Trypsin_dom"/>
</dbReference>
<accession>B0XGV4</accession>
<comment type="similarity">
    <text evidence="8">Belongs to the peptidase S1 family. CLIP subfamily.</text>
</comment>
<keyword evidence="6" id="KW-1015">Disulfide bond</keyword>
<dbReference type="OrthoDB" id="9028152at2759"/>
<organism>
    <name type="scientific">Culex quinquefasciatus</name>
    <name type="common">Southern house mosquito</name>
    <name type="synonym">Culex pungens</name>
    <dbReference type="NCBI Taxonomy" id="7176"/>
    <lineage>
        <taxon>Eukaryota</taxon>
        <taxon>Metazoa</taxon>
        <taxon>Ecdysozoa</taxon>
        <taxon>Arthropoda</taxon>
        <taxon>Hexapoda</taxon>
        <taxon>Insecta</taxon>
        <taxon>Pterygota</taxon>
        <taxon>Neoptera</taxon>
        <taxon>Endopterygota</taxon>
        <taxon>Diptera</taxon>
        <taxon>Nematocera</taxon>
        <taxon>Culicoidea</taxon>
        <taxon>Culicidae</taxon>
        <taxon>Culicinae</taxon>
        <taxon>Culicini</taxon>
        <taxon>Culex</taxon>
        <taxon>Culex</taxon>
    </lineage>
</organism>
<dbReference type="PANTHER" id="PTHR24256">
    <property type="entry name" value="TRYPTASE-RELATED"/>
    <property type="match status" value="1"/>
</dbReference>
<dbReference type="Proteomes" id="UP000002320">
    <property type="component" value="Unassembled WGS sequence"/>
</dbReference>
<name>B0XGV4_CULQU</name>
<dbReference type="InterPro" id="IPR043504">
    <property type="entry name" value="Peptidase_S1_PA_chymotrypsin"/>
</dbReference>
<dbReference type="EnsemblMetazoa" id="CPIJ018737-RA">
    <property type="protein sequence ID" value="CPIJ018737-PA"/>
    <property type="gene ID" value="CPIJ018737"/>
</dbReference>
<keyword evidence="5" id="KW-0391">Immunity</keyword>
<evidence type="ECO:0000313" key="13">
    <source>
        <dbReference type="Proteomes" id="UP000002320"/>
    </source>
</evidence>
<sequence length="302" mass="33839">MIQTTKILILFELFVLMALLCNGQPTKSTLPSRYQCGNANSPNILLGPGFVVIGEMSWTALIQYRKPNGDQSFDCAGSLINERYVLTAAHCVIGIPRAWTIVGVRLGEHDLSTDQDCEQDGPDRYCDDAHQDLPIEKIIVHEDYNRTKKNYLNDIALIRLERDVIFSEYINPICLPVEDEDRQRNITGQRAVEVGWSGTYGYSDSNIRRKSFFRIQDHQSCNEGYKTRGVTLSDTQLCASREKDDGDCHTIAGSPLMQAVGGRTHFLYGISSFGPARCGTNGTPDVFTNVAKFVDWIESKLE</sequence>
<dbReference type="FunFam" id="2.40.10.10:FF:000028">
    <property type="entry name" value="Serine protease easter"/>
    <property type="match status" value="1"/>
</dbReference>
<dbReference type="EMBL" id="DS233068">
    <property type="protein sequence ID" value="EDS27841.1"/>
    <property type="molecule type" value="Genomic_DNA"/>
</dbReference>
<evidence type="ECO:0000256" key="8">
    <source>
        <dbReference type="ARBA" id="ARBA00024195"/>
    </source>
</evidence>
<protein>
    <submittedName>
        <fullName evidence="11">Vitamin K-dependent protein C</fullName>
    </submittedName>
</protein>
<evidence type="ECO:0000313" key="12">
    <source>
        <dbReference type="EnsemblMetazoa" id="CPIJ018737-PA"/>
    </source>
</evidence>
<dbReference type="SUPFAM" id="SSF50494">
    <property type="entry name" value="Trypsin-like serine proteases"/>
    <property type="match status" value="1"/>
</dbReference>
<dbReference type="eggNOG" id="KOG3627">
    <property type="taxonomic scope" value="Eukaryota"/>
</dbReference>
<dbReference type="Pfam" id="PF00089">
    <property type="entry name" value="Trypsin"/>
    <property type="match status" value="1"/>
</dbReference>
<feature type="domain" description="Peptidase S1" evidence="10">
    <location>
        <begin position="44"/>
        <end position="302"/>
    </location>
</feature>
<dbReference type="SMART" id="SM00020">
    <property type="entry name" value="Tryp_SPc"/>
    <property type="match status" value="1"/>
</dbReference>
<dbReference type="InterPro" id="IPR001314">
    <property type="entry name" value="Peptidase_S1A"/>
</dbReference>
<dbReference type="KEGG" id="cqu:CpipJ_CPIJ018737"/>
<evidence type="ECO:0000256" key="3">
    <source>
        <dbReference type="ARBA" id="ARBA00022588"/>
    </source>
</evidence>
<evidence type="ECO:0000256" key="4">
    <source>
        <dbReference type="ARBA" id="ARBA00022729"/>
    </source>
</evidence>
<dbReference type="GO" id="GO:0004252">
    <property type="term" value="F:serine-type endopeptidase activity"/>
    <property type="evidence" value="ECO:0007669"/>
    <property type="project" value="InterPro"/>
</dbReference>
<feature type="signal peptide" evidence="9">
    <location>
        <begin position="1"/>
        <end position="23"/>
    </location>
</feature>
<keyword evidence="2" id="KW-0964">Secreted</keyword>
<dbReference type="InParanoid" id="B0XGV4"/>
<keyword evidence="13" id="KW-1185">Reference proteome</keyword>
<evidence type="ECO:0000256" key="9">
    <source>
        <dbReference type="SAM" id="SignalP"/>
    </source>
</evidence>
<evidence type="ECO:0000256" key="7">
    <source>
        <dbReference type="ARBA" id="ARBA00023180"/>
    </source>
</evidence>
<dbReference type="InterPro" id="IPR051487">
    <property type="entry name" value="Ser/Thr_Proteases_Immune/Dev"/>
</dbReference>
<dbReference type="GO" id="GO:0045087">
    <property type="term" value="P:innate immune response"/>
    <property type="evidence" value="ECO:0007669"/>
    <property type="project" value="UniProtKB-KW"/>
</dbReference>
<evidence type="ECO:0000256" key="5">
    <source>
        <dbReference type="ARBA" id="ARBA00022859"/>
    </source>
</evidence>
<dbReference type="HOGENOM" id="CLU_006842_0_3_1"/>